<dbReference type="InterPro" id="IPR050764">
    <property type="entry name" value="CbbQ/NirQ/NorQ/GpvN"/>
</dbReference>
<organism evidence="6 7">
    <name type="scientific">Lachnospira pectinoschiza</name>
    <dbReference type="NCBI Taxonomy" id="28052"/>
    <lineage>
        <taxon>Bacteria</taxon>
        <taxon>Bacillati</taxon>
        <taxon>Bacillota</taxon>
        <taxon>Clostridia</taxon>
        <taxon>Lachnospirales</taxon>
        <taxon>Lachnospiraceae</taxon>
        <taxon>Lachnospira</taxon>
    </lineage>
</organism>
<sequence>MFNNQDKCKLVLDNVNKVIVDKEDVTKLILTSVLASGHVLLEDVPGTGKTMLAKTFAKSIEGNFKRIQFTPDLLPSDITGIHIYNQKEEEFKFRRGPIFTNILLADEINRATPRTQSALLECMEEIQVTVDETSFKLDAPFIVIATENPIETAGTYELPEAQLDRFLMKINMGYPSEEGEKEILTRFLKASPIESIRSVVTTKDILEMREEVKEVFIHPSLIEYIVNIATKTRNSVDISIGISPRASIAMVNAARAFAYVSGRTYVVPEDIKSLARVCFAHRLSLSSGAFARDNKEQIIDRIVSEINVPTEEWDK</sequence>
<keyword evidence="2" id="KW-0067">ATP-binding</keyword>
<dbReference type="Proteomes" id="UP000187651">
    <property type="component" value="Unassembled WGS sequence"/>
</dbReference>
<evidence type="ECO:0000256" key="1">
    <source>
        <dbReference type="ARBA" id="ARBA00022741"/>
    </source>
</evidence>
<evidence type="ECO:0000313" key="7">
    <source>
        <dbReference type="Proteomes" id="UP000187651"/>
    </source>
</evidence>
<dbReference type="FunFam" id="3.40.50.300:FF:000640">
    <property type="entry name" value="MoxR family ATPase"/>
    <property type="match status" value="1"/>
</dbReference>
<evidence type="ECO:0000259" key="4">
    <source>
        <dbReference type="Pfam" id="PF07726"/>
    </source>
</evidence>
<dbReference type="Gene3D" id="3.40.50.300">
    <property type="entry name" value="P-loop containing nucleotide triphosphate hydrolases"/>
    <property type="match status" value="1"/>
</dbReference>
<evidence type="ECO:0000256" key="2">
    <source>
        <dbReference type="ARBA" id="ARBA00022840"/>
    </source>
</evidence>
<evidence type="ECO:0000259" key="5">
    <source>
        <dbReference type="Pfam" id="PF17863"/>
    </source>
</evidence>
<gene>
    <name evidence="6" type="ORF">SAMN05216544_1160</name>
</gene>
<dbReference type="Pfam" id="PF07726">
    <property type="entry name" value="AAA_3"/>
    <property type="match status" value="1"/>
</dbReference>
<evidence type="ECO:0000256" key="3">
    <source>
        <dbReference type="ARBA" id="ARBA00061607"/>
    </source>
</evidence>
<dbReference type="RefSeq" id="WP_074521333.1">
    <property type="nucleotide sequence ID" value="NZ_FNHZ01000002.1"/>
</dbReference>
<dbReference type="PIRSF" id="PIRSF002849">
    <property type="entry name" value="AAA_ATPase_chaperone_MoxR_prd"/>
    <property type="match status" value="1"/>
</dbReference>
<dbReference type="OrthoDB" id="9808397at2"/>
<dbReference type="InterPro" id="IPR011703">
    <property type="entry name" value="ATPase_AAA-3"/>
</dbReference>
<dbReference type="PANTHER" id="PTHR42759:SF5">
    <property type="entry name" value="METHANOL DEHYDROGENASE REGULATOR"/>
    <property type="match status" value="1"/>
</dbReference>
<dbReference type="Pfam" id="PF17863">
    <property type="entry name" value="AAA_lid_2"/>
    <property type="match status" value="1"/>
</dbReference>
<dbReference type="GO" id="GO:0016887">
    <property type="term" value="F:ATP hydrolysis activity"/>
    <property type="evidence" value="ECO:0007669"/>
    <property type="project" value="InterPro"/>
</dbReference>
<dbReference type="SUPFAM" id="SSF52540">
    <property type="entry name" value="P-loop containing nucleoside triphosphate hydrolases"/>
    <property type="match status" value="1"/>
</dbReference>
<reference evidence="7" key="1">
    <citation type="submission" date="2016-10" db="EMBL/GenBank/DDBJ databases">
        <authorList>
            <person name="Varghese N."/>
            <person name="Submissions S."/>
        </authorList>
    </citation>
    <scope>NUCLEOTIDE SEQUENCE [LARGE SCALE GENOMIC DNA]</scope>
    <source>
        <strain evidence="7">M83</strain>
    </source>
</reference>
<keyword evidence="7" id="KW-1185">Reference proteome</keyword>
<dbReference type="Gene3D" id="1.10.8.80">
    <property type="entry name" value="Magnesium chelatase subunit I, C-Terminal domain"/>
    <property type="match status" value="1"/>
</dbReference>
<keyword evidence="1" id="KW-0547">Nucleotide-binding</keyword>
<dbReference type="AlphaFoldDB" id="A0A1G9W1Q5"/>
<name>A0A1G9W1Q5_9FIRM</name>
<dbReference type="GO" id="GO:0005524">
    <property type="term" value="F:ATP binding"/>
    <property type="evidence" value="ECO:0007669"/>
    <property type="project" value="UniProtKB-KW"/>
</dbReference>
<accession>A0A1G9W1Q5</accession>
<feature type="domain" description="ATPase AAA-3" evidence="4">
    <location>
        <begin position="38"/>
        <end position="168"/>
    </location>
</feature>
<evidence type="ECO:0000313" key="6">
    <source>
        <dbReference type="EMBL" id="SDM78472.1"/>
    </source>
</evidence>
<dbReference type="CDD" id="cd00009">
    <property type="entry name" value="AAA"/>
    <property type="match status" value="1"/>
</dbReference>
<dbReference type="EMBL" id="FNHZ01000002">
    <property type="protein sequence ID" value="SDM78472.1"/>
    <property type="molecule type" value="Genomic_DNA"/>
</dbReference>
<dbReference type="InterPro" id="IPR041628">
    <property type="entry name" value="ChlI/MoxR_AAA_lid"/>
</dbReference>
<protein>
    <submittedName>
        <fullName evidence="6">MoxR-like ATPase</fullName>
    </submittedName>
</protein>
<dbReference type="InterPro" id="IPR027417">
    <property type="entry name" value="P-loop_NTPase"/>
</dbReference>
<feature type="domain" description="ChlI/MoxR AAA lid" evidence="5">
    <location>
        <begin position="231"/>
        <end position="301"/>
    </location>
</feature>
<dbReference type="PANTHER" id="PTHR42759">
    <property type="entry name" value="MOXR FAMILY PROTEIN"/>
    <property type="match status" value="1"/>
</dbReference>
<proteinExistence type="inferred from homology"/>
<comment type="similarity">
    <text evidence="3">Belongs to the MoxR family.</text>
</comment>